<organism evidence="2 3">
    <name type="scientific">Eptatretus burgeri</name>
    <name type="common">Inshore hagfish</name>
    <dbReference type="NCBI Taxonomy" id="7764"/>
    <lineage>
        <taxon>Eukaryota</taxon>
        <taxon>Metazoa</taxon>
        <taxon>Chordata</taxon>
        <taxon>Craniata</taxon>
        <taxon>Vertebrata</taxon>
        <taxon>Cyclostomata</taxon>
        <taxon>Myxini</taxon>
        <taxon>Myxiniformes</taxon>
        <taxon>Myxinidae</taxon>
        <taxon>Eptatretinae</taxon>
        <taxon>Eptatretus</taxon>
    </lineage>
</organism>
<feature type="repeat" description="WD" evidence="1">
    <location>
        <begin position="33"/>
        <end position="68"/>
    </location>
</feature>
<keyword evidence="3" id="KW-1185">Reference proteome</keyword>
<reference evidence="2" key="1">
    <citation type="submission" date="2025-08" db="UniProtKB">
        <authorList>
            <consortium name="Ensembl"/>
        </authorList>
    </citation>
    <scope>IDENTIFICATION</scope>
</reference>
<dbReference type="InterPro" id="IPR036322">
    <property type="entry name" value="WD40_repeat_dom_sf"/>
</dbReference>
<protein>
    <submittedName>
        <fullName evidence="2">Uncharacterized protein</fullName>
    </submittedName>
</protein>
<name>A0A8C4QDC8_EPTBU</name>
<dbReference type="SUPFAM" id="SSF50978">
    <property type="entry name" value="WD40 repeat-like"/>
    <property type="match status" value="1"/>
</dbReference>
<dbReference type="GeneTree" id="ENSGT00390000010777"/>
<dbReference type="PROSITE" id="PS50082">
    <property type="entry name" value="WD_REPEATS_2"/>
    <property type="match status" value="1"/>
</dbReference>
<dbReference type="Gene3D" id="2.130.10.10">
    <property type="entry name" value="YVTN repeat-like/Quinoprotein amine dehydrogenase"/>
    <property type="match status" value="1"/>
</dbReference>
<dbReference type="Ensembl" id="ENSEBUT00000014343.1">
    <property type="protein sequence ID" value="ENSEBUP00000013767.1"/>
    <property type="gene ID" value="ENSEBUG00000008658.1"/>
</dbReference>
<evidence type="ECO:0000256" key="1">
    <source>
        <dbReference type="PROSITE-ProRule" id="PRU00221"/>
    </source>
</evidence>
<dbReference type="GO" id="GO:0031080">
    <property type="term" value="C:nuclear pore outer ring"/>
    <property type="evidence" value="ECO:0007669"/>
    <property type="project" value="InterPro"/>
</dbReference>
<sequence>PPLGLLTRYILEFECLDCSCTIASLPPKGVLELGGHRFFVNAVAFEPTEGQQLASVGDDRTCRIWTLDGVSKACFPLKFSGISVCWLSNDPDKILVAEKAGVVRLYSLVDGQPLLSLESEGATLASADWSGVANHYVGAAAGAEWLIWDLNVSSLPRQRKHAHVDGAHQFKWSRVCEGLFATTGCVGKLRGTLSIHNLAHDQACVPFAFNQCLAPVKSTKKGILTPETRPSRPLQLGPSQVCHVPVIQHNMSLPKKKRLGCTCMSQNKTEGPNIVEKRVWDEESGKSLRTVVCLILFTNNNSFYQLGVNWGMLTAM</sequence>
<dbReference type="InterPro" id="IPR015943">
    <property type="entry name" value="WD40/YVTN_repeat-like_dom_sf"/>
</dbReference>
<dbReference type="Proteomes" id="UP000694388">
    <property type="component" value="Unplaced"/>
</dbReference>
<dbReference type="PROSITE" id="PS50294">
    <property type="entry name" value="WD_REPEATS_REGION"/>
    <property type="match status" value="1"/>
</dbReference>
<dbReference type="InterPro" id="IPR037626">
    <property type="entry name" value="NUP37"/>
</dbReference>
<dbReference type="SMART" id="SM00320">
    <property type="entry name" value="WD40"/>
    <property type="match status" value="3"/>
</dbReference>
<dbReference type="PANTHER" id="PTHR22806">
    <property type="entry name" value="NUCLEOPORIN NUP37 P37 -RELATED"/>
    <property type="match status" value="1"/>
</dbReference>
<accession>A0A8C4QDC8</accession>
<keyword evidence="1" id="KW-0853">WD repeat</keyword>
<dbReference type="PANTHER" id="PTHR22806:SF0">
    <property type="entry name" value="NUCLEOPORIN NUP37"/>
    <property type="match status" value="1"/>
</dbReference>
<proteinExistence type="predicted"/>
<reference evidence="2" key="2">
    <citation type="submission" date="2025-09" db="UniProtKB">
        <authorList>
            <consortium name="Ensembl"/>
        </authorList>
    </citation>
    <scope>IDENTIFICATION</scope>
</reference>
<evidence type="ECO:0000313" key="2">
    <source>
        <dbReference type="Ensembl" id="ENSEBUP00000013767.1"/>
    </source>
</evidence>
<dbReference type="InterPro" id="IPR001680">
    <property type="entry name" value="WD40_rpt"/>
</dbReference>
<evidence type="ECO:0000313" key="3">
    <source>
        <dbReference type="Proteomes" id="UP000694388"/>
    </source>
</evidence>
<dbReference type="AlphaFoldDB" id="A0A8C4QDC8"/>